<evidence type="ECO:0000313" key="2">
    <source>
        <dbReference type="EMBL" id="KAJ6405671.1"/>
    </source>
</evidence>
<evidence type="ECO:0008006" key="4">
    <source>
        <dbReference type="Google" id="ProtNLM"/>
    </source>
</evidence>
<proteinExistence type="predicted"/>
<feature type="region of interest" description="Disordered" evidence="1">
    <location>
        <begin position="1"/>
        <end position="22"/>
    </location>
</feature>
<organism evidence="2 3">
    <name type="scientific">Salix udensis</name>
    <dbReference type="NCBI Taxonomy" id="889485"/>
    <lineage>
        <taxon>Eukaryota</taxon>
        <taxon>Viridiplantae</taxon>
        <taxon>Streptophyta</taxon>
        <taxon>Embryophyta</taxon>
        <taxon>Tracheophyta</taxon>
        <taxon>Spermatophyta</taxon>
        <taxon>Magnoliopsida</taxon>
        <taxon>eudicotyledons</taxon>
        <taxon>Gunneridae</taxon>
        <taxon>Pentapetalae</taxon>
        <taxon>rosids</taxon>
        <taxon>fabids</taxon>
        <taxon>Malpighiales</taxon>
        <taxon>Salicaceae</taxon>
        <taxon>Saliceae</taxon>
        <taxon>Salix</taxon>
    </lineage>
</organism>
<reference evidence="2 3" key="1">
    <citation type="journal article" date="2023" name="Int. J. Mol. Sci.">
        <title>De Novo Assembly and Annotation of 11 Diverse Shrub Willow (Salix) Genomes Reveals Novel Gene Organization in Sex-Linked Regions.</title>
        <authorList>
            <person name="Hyden B."/>
            <person name="Feng K."/>
            <person name="Yates T.B."/>
            <person name="Jawdy S."/>
            <person name="Cereghino C."/>
            <person name="Smart L.B."/>
            <person name="Muchero W."/>
        </authorList>
    </citation>
    <scope>NUCLEOTIDE SEQUENCE [LARGE SCALE GENOMIC DNA]</scope>
    <source>
        <tissue evidence="2">Shoot tip</tissue>
    </source>
</reference>
<name>A0AAD6NUX1_9ROSI</name>
<evidence type="ECO:0000256" key="1">
    <source>
        <dbReference type="SAM" id="MobiDB-lite"/>
    </source>
</evidence>
<gene>
    <name evidence="2" type="ORF">OIU84_013599</name>
</gene>
<accession>A0AAD6NUX1</accession>
<dbReference type="Proteomes" id="UP001162972">
    <property type="component" value="Chromosome 2"/>
</dbReference>
<sequence>MTTDPSSSNATPLEEDKKTVLESGNYEAWRKEMKDILTSQELWDVVTGDRYERPNDATDLATWSNDRKRRYRTAQNENAQALMLIQRAVGEQIMKEVHVKLQEKISAKKPKGSDQVSIQLIYAETPLVLVSKTL</sequence>
<dbReference type="AlphaFoldDB" id="A0AAD6NUX1"/>
<comment type="caution">
    <text evidence="2">The sequence shown here is derived from an EMBL/GenBank/DDBJ whole genome shotgun (WGS) entry which is preliminary data.</text>
</comment>
<feature type="compositionally biased region" description="Polar residues" evidence="1">
    <location>
        <begin position="1"/>
        <end position="11"/>
    </location>
</feature>
<protein>
    <recommendedName>
        <fullName evidence="4">DUF4219 domain-containing protein</fullName>
    </recommendedName>
</protein>
<keyword evidence="3" id="KW-1185">Reference proteome</keyword>
<dbReference type="EMBL" id="JAPFFJ010000017">
    <property type="protein sequence ID" value="KAJ6405671.1"/>
    <property type="molecule type" value="Genomic_DNA"/>
</dbReference>
<evidence type="ECO:0000313" key="3">
    <source>
        <dbReference type="Proteomes" id="UP001162972"/>
    </source>
</evidence>